<dbReference type="OrthoDB" id="5592634at2759"/>
<keyword evidence="2" id="KW-1133">Transmembrane helix</keyword>
<protein>
    <submittedName>
        <fullName evidence="3">Uncharacterized protein</fullName>
    </submittedName>
</protein>
<gene>
    <name evidence="3" type="ORF">AMAG_12893</name>
</gene>
<name>A0A0L0T0N6_ALLM3</name>
<reference evidence="4" key="2">
    <citation type="submission" date="2009-11" db="EMBL/GenBank/DDBJ databases">
        <title>The Genome Sequence of Allomyces macrogynus strain ATCC 38327.</title>
        <authorList>
            <consortium name="The Broad Institute Genome Sequencing Platform"/>
            <person name="Russ C."/>
            <person name="Cuomo C."/>
            <person name="Shea T."/>
            <person name="Young S.K."/>
            <person name="Zeng Q."/>
            <person name="Koehrsen M."/>
            <person name="Haas B."/>
            <person name="Borodovsky M."/>
            <person name="Guigo R."/>
            <person name="Alvarado L."/>
            <person name="Berlin A."/>
            <person name="Borenstein D."/>
            <person name="Chen Z."/>
            <person name="Engels R."/>
            <person name="Freedman E."/>
            <person name="Gellesch M."/>
            <person name="Goldberg J."/>
            <person name="Griggs A."/>
            <person name="Gujja S."/>
            <person name="Heiman D."/>
            <person name="Hepburn T."/>
            <person name="Howarth C."/>
            <person name="Jen D."/>
            <person name="Larson L."/>
            <person name="Lewis B."/>
            <person name="Mehta T."/>
            <person name="Park D."/>
            <person name="Pearson M."/>
            <person name="Roberts A."/>
            <person name="Saif S."/>
            <person name="Shenoy N."/>
            <person name="Sisk P."/>
            <person name="Stolte C."/>
            <person name="Sykes S."/>
            <person name="Walk T."/>
            <person name="White J."/>
            <person name="Yandava C."/>
            <person name="Burger G."/>
            <person name="Gray M.W."/>
            <person name="Holland P.W.H."/>
            <person name="King N."/>
            <person name="Lang F.B.F."/>
            <person name="Roger A.J."/>
            <person name="Ruiz-Trillo I."/>
            <person name="Lander E."/>
            <person name="Nusbaum C."/>
        </authorList>
    </citation>
    <scope>NUCLEOTIDE SEQUENCE [LARGE SCALE GENOMIC DNA]</scope>
    <source>
        <strain evidence="4">ATCC 38327</strain>
    </source>
</reference>
<keyword evidence="2" id="KW-0812">Transmembrane</keyword>
<proteinExistence type="predicted"/>
<keyword evidence="4" id="KW-1185">Reference proteome</keyword>
<reference evidence="3 4" key="1">
    <citation type="submission" date="2009-11" db="EMBL/GenBank/DDBJ databases">
        <title>Annotation of Allomyces macrogynus ATCC 38327.</title>
        <authorList>
            <consortium name="The Broad Institute Genome Sequencing Platform"/>
            <person name="Russ C."/>
            <person name="Cuomo C."/>
            <person name="Burger G."/>
            <person name="Gray M.W."/>
            <person name="Holland P.W.H."/>
            <person name="King N."/>
            <person name="Lang F.B.F."/>
            <person name="Roger A.J."/>
            <person name="Ruiz-Trillo I."/>
            <person name="Young S.K."/>
            <person name="Zeng Q."/>
            <person name="Gargeya S."/>
            <person name="Fitzgerald M."/>
            <person name="Haas B."/>
            <person name="Abouelleil A."/>
            <person name="Alvarado L."/>
            <person name="Arachchi H.M."/>
            <person name="Berlin A."/>
            <person name="Chapman S.B."/>
            <person name="Gearin G."/>
            <person name="Goldberg J."/>
            <person name="Griggs A."/>
            <person name="Gujja S."/>
            <person name="Hansen M."/>
            <person name="Heiman D."/>
            <person name="Howarth C."/>
            <person name="Larimer J."/>
            <person name="Lui A."/>
            <person name="MacDonald P.J.P."/>
            <person name="McCowen C."/>
            <person name="Montmayeur A."/>
            <person name="Murphy C."/>
            <person name="Neiman D."/>
            <person name="Pearson M."/>
            <person name="Priest M."/>
            <person name="Roberts A."/>
            <person name="Saif S."/>
            <person name="Shea T."/>
            <person name="Sisk P."/>
            <person name="Stolte C."/>
            <person name="Sykes S."/>
            <person name="Wortman J."/>
            <person name="Nusbaum C."/>
            <person name="Birren B."/>
        </authorList>
    </citation>
    <scope>NUCLEOTIDE SEQUENCE [LARGE SCALE GENOMIC DNA]</scope>
    <source>
        <strain evidence="3 4">ATCC 38327</strain>
    </source>
</reference>
<evidence type="ECO:0000256" key="2">
    <source>
        <dbReference type="SAM" id="Phobius"/>
    </source>
</evidence>
<evidence type="ECO:0000256" key="1">
    <source>
        <dbReference type="SAM" id="MobiDB-lite"/>
    </source>
</evidence>
<dbReference type="EMBL" id="GG745356">
    <property type="protein sequence ID" value="KNE68215.1"/>
    <property type="molecule type" value="Genomic_DNA"/>
</dbReference>
<evidence type="ECO:0000313" key="4">
    <source>
        <dbReference type="Proteomes" id="UP000054350"/>
    </source>
</evidence>
<evidence type="ECO:0000313" key="3">
    <source>
        <dbReference type="EMBL" id="KNE68215.1"/>
    </source>
</evidence>
<dbReference type="AlphaFoldDB" id="A0A0L0T0N6"/>
<feature type="compositionally biased region" description="Basic residues" evidence="1">
    <location>
        <begin position="76"/>
        <end position="86"/>
    </location>
</feature>
<accession>A0A0L0T0N6</accession>
<dbReference type="VEuPathDB" id="FungiDB:AMAG_12893"/>
<feature type="region of interest" description="Disordered" evidence="1">
    <location>
        <begin position="1"/>
        <end position="105"/>
    </location>
</feature>
<keyword evidence="2" id="KW-0472">Membrane</keyword>
<sequence length="343" mass="37873">MVTDDAPAPLHSRPESDVGSDHHNDDQSRDHDPAKSTIDHFFDDPTSPQTTSPSDAPFSSSTFVSPSSTSTSIFTRRPRLRPRTTPKRSSIIHEWPRGSPLTPPSRQPDFTHVPPTPAFGAPPTPAPVPVQYGYQTVMQYRMPRVPVRTPLSAYEDMEDDEEDEGERDEYRPEIVTDTPVPMAGGGMRHTAWLHGGRPHRPKRRDPMRDGVRALPRSESVVVWAQRMLLWTWALVRVAAVLLLAMIAWQIHYVVVQERARRPTAGWTAKMIASAAAPDEDVASAVLATVSEWNATAQVALDVVVEMVGLLSGRAKVALLVVVAVAVVPVPRIGEGVCGRRRHR</sequence>
<feature type="compositionally biased region" description="Low complexity" evidence="1">
    <location>
        <begin position="57"/>
        <end position="75"/>
    </location>
</feature>
<feature type="transmembrane region" description="Helical" evidence="2">
    <location>
        <begin position="227"/>
        <end position="250"/>
    </location>
</feature>
<dbReference type="Proteomes" id="UP000054350">
    <property type="component" value="Unassembled WGS sequence"/>
</dbReference>
<organism evidence="3 4">
    <name type="scientific">Allomyces macrogynus (strain ATCC 38327)</name>
    <name type="common">Allomyces javanicus var. macrogynus</name>
    <dbReference type="NCBI Taxonomy" id="578462"/>
    <lineage>
        <taxon>Eukaryota</taxon>
        <taxon>Fungi</taxon>
        <taxon>Fungi incertae sedis</taxon>
        <taxon>Blastocladiomycota</taxon>
        <taxon>Blastocladiomycetes</taxon>
        <taxon>Blastocladiales</taxon>
        <taxon>Blastocladiaceae</taxon>
        <taxon>Allomyces</taxon>
    </lineage>
</organism>
<feature type="compositionally biased region" description="Basic and acidic residues" evidence="1">
    <location>
        <begin position="12"/>
        <end position="43"/>
    </location>
</feature>